<feature type="domain" description="Small ribosomal subunit protein uS7" evidence="5">
    <location>
        <begin position="108"/>
        <end position="268"/>
    </location>
</feature>
<evidence type="ECO:0000313" key="6">
    <source>
        <dbReference type="EMBL" id="EPE04952.1"/>
    </source>
</evidence>
<dbReference type="VEuPathDB" id="FungiDB:F503_00106"/>
<accession>S3BWN1</accession>
<comment type="similarity">
    <text evidence="1">Belongs to the universal ribosomal protein uS7 family.</text>
</comment>
<dbReference type="GO" id="GO:0005840">
    <property type="term" value="C:ribosome"/>
    <property type="evidence" value="ECO:0007669"/>
    <property type="project" value="UniProtKB-KW"/>
</dbReference>
<organism evidence="6 7">
    <name type="scientific">Ophiostoma piceae (strain UAMH 11346)</name>
    <name type="common">Sap stain fungus</name>
    <dbReference type="NCBI Taxonomy" id="1262450"/>
    <lineage>
        <taxon>Eukaryota</taxon>
        <taxon>Fungi</taxon>
        <taxon>Dikarya</taxon>
        <taxon>Ascomycota</taxon>
        <taxon>Pezizomycotina</taxon>
        <taxon>Sordariomycetes</taxon>
        <taxon>Sordariomycetidae</taxon>
        <taxon>Ophiostomatales</taxon>
        <taxon>Ophiostomataceae</taxon>
        <taxon>Ophiostoma</taxon>
    </lineage>
</organism>
<dbReference type="InterPro" id="IPR036823">
    <property type="entry name" value="Ribosomal_uS7_dom_sf"/>
</dbReference>
<keyword evidence="7" id="KW-1185">Reference proteome</keyword>
<dbReference type="PANTHER" id="PTHR11205">
    <property type="entry name" value="RIBOSOMAL PROTEIN S7"/>
    <property type="match status" value="1"/>
</dbReference>
<dbReference type="SUPFAM" id="SSF47973">
    <property type="entry name" value="Ribosomal protein S7"/>
    <property type="match status" value="1"/>
</dbReference>
<sequence>MAEHRPVPCSPAPVGSIPQNNLHSTGGDVRQTVNTAAHIGSPGLGDENRAALQQLAALSEGLAPFDAEVVGHNYGLSTASTRAAILPEDADDRDAAAMSLPVSPQLQERYDPVIHQVTRLMMRDGKLAKAQRDMATVLNFLRQSSPPNLNPSRPLLRGHLPAAQLPLDPAYYLALAIDSVAPLFKIRNVAGAAGGGRALPVPTPLALRQRRRTAFMWLLDSVKNKQSRGSGRGQFATRVGEEIVAIAEGRSSLWEKRQLVHKLSTTARMNAGASGKKKRFVAKVI</sequence>
<dbReference type="Gene3D" id="1.10.455.10">
    <property type="entry name" value="Ribosomal protein S7 domain"/>
    <property type="match status" value="1"/>
</dbReference>
<name>S3BWN1_OPHP1</name>
<feature type="region of interest" description="Disordered" evidence="4">
    <location>
        <begin position="1"/>
        <end position="27"/>
    </location>
</feature>
<dbReference type="AlphaFoldDB" id="S3BWN1"/>
<proteinExistence type="inferred from homology"/>
<dbReference type="OrthoDB" id="9972728at2759"/>
<dbReference type="InterPro" id="IPR000235">
    <property type="entry name" value="Ribosomal_uS7"/>
</dbReference>
<dbReference type="Proteomes" id="UP000016923">
    <property type="component" value="Unassembled WGS sequence"/>
</dbReference>
<dbReference type="GO" id="GO:1990904">
    <property type="term" value="C:ribonucleoprotein complex"/>
    <property type="evidence" value="ECO:0007669"/>
    <property type="project" value="UniProtKB-KW"/>
</dbReference>
<evidence type="ECO:0000256" key="4">
    <source>
        <dbReference type="SAM" id="MobiDB-lite"/>
    </source>
</evidence>
<dbReference type="EMBL" id="KE148158">
    <property type="protein sequence ID" value="EPE04952.1"/>
    <property type="molecule type" value="Genomic_DNA"/>
</dbReference>
<evidence type="ECO:0000256" key="3">
    <source>
        <dbReference type="ARBA" id="ARBA00023274"/>
    </source>
</evidence>
<keyword evidence="2 6" id="KW-0689">Ribosomal protein</keyword>
<dbReference type="STRING" id="1262450.S3BWN1"/>
<dbReference type="GO" id="GO:0006412">
    <property type="term" value="P:translation"/>
    <property type="evidence" value="ECO:0007669"/>
    <property type="project" value="InterPro"/>
</dbReference>
<reference evidence="6 7" key="1">
    <citation type="journal article" date="2013" name="BMC Genomics">
        <title>The genome and transcriptome of the pine saprophyte Ophiostoma piceae, and a comparison with the bark beetle-associated pine pathogen Grosmannia clavigera.</title>
        <authorList>
            <person name="Haridas S."/>
            <person name="Wang Y."/>
            <person name="Lim L."/>
            <person name="Massoumi Alamouti S."/>
            <person name="Jackman S."/>
            <person name="Docking R."/>
            <person name="Robertson G."/>
            <person name="Birol I."/>
            <person name="Bohlmann J."/>
            <person name="Breuil C."/>
        </authorList>
    </citation>
    <scope>NUCLEOTIDE SEQUENCE [LARGE SCALE GENOMIC DNA]</scope>
    <source>
        <strain evidence="6 7">UAMH 11346</strain>
    </source>
</reference>
<keyword evidence="3" id="KW-0687">Ribonucleoprotein</keyword>
<dbReference type="eggNOG" id="KOG3291">
    <property type="taxonomic scope" value="Eukaryota"/>
</dbReference>
<evidence type="ECO:0000256" key="1">
    <source>
        <dbReference type="ARBA" id="ARBA00007151"/>
    </source>
</evidence>
<evidence type="ECO:0000259" key="5">
    <source>
        <dbReference type="Pfam" id="PF00177"/>
    </source>
</evidence>
<dbReference type="HOGENOM" id="CLU_049057_1_0_1"/>
<gene>
    <name evidence="6" type="ORF">F503_00106</name>
</gene>
<protein>
    <submittedName>
        <fullName evidence="6">30s ribosomal protein</fullName>
    </submittedName>
</protein>
<evidence type="ECO:0000313" key="7">
    <source>
        <dbReference type="Proteomes" id="UP000016923"/>
    </source>
</evidence>
<dbReference type="InterPro" id="IPR023798">
    <property type="entry name" value="Ribosomal_uS7_dom"/>
</dbReference>
<evidence type="ECO:0000256" key="2">
    <source>
        <dbReference type="ARBA" id="ARBA00022980"/>
    </source>
</evidence>
<dbReference type="Pfam" id="PF00177">
    <property type="entry name" value="Ribosomal_S7"/>
    <property type="match status" value="1"/>
</dbReference>